<sequence length="375" mass="42172">SPQKLQPYRLGMRSSKGEHGPVLIDFLLHINGDMSERVMSIIEARLPAVEVYSIDEAFADLTGMSESLETLSRTLQAEIKQKTGIPVGIGIAGTKTLAKLANHAAKRWQRQTGGVVDLRDPVRRDKLLKVIPVEDVWGIGRRMQVHLNALGIKTAWDLASSDAWELRKRFNVIIEKTARELRGTACLELEEAAPAKQEICCSRSFGKRLKTIEPIQEAVTAYATRAAEKLRQQGSLCRQIRVSLRTGMFNPTEAKYANGLLCQLPYPTDDTRLIIAAAREGISQLYRDGFSYAKAQVLLLDLCRRNEYTQDLFAPEQPVKTERLMSALDAINRRWGRGTLQPGRIAKPTEWSMRREMLSPAYTTQWKSLLVAKAR</sequence>
<evidence type="ECO:0000313" key="9">
    <source>
        <dbReference type="Proteomes" id="UP000182894"/>
    </source>
</evidence>
<keyword evidence="5" id="KW-0234">DNA repair</keyword>
<dbReference type="Proteomes" id="UP000182894">
    <property type="component" value="Unassembled WGS sequence"/>
</dbReference>
<dbReference type="InterPro" id="IPR001126">
    <property type="entry name" value="UmuC"/>
</dbReference>
<protein>
    <submittedName>
        <fullName evidence="8">DNA polymerase V</fullName>
    </submittedName>
</protein>
<keyword evidence="4" id="KW-0741">SOS mutagenesis</keyword>
<dbReference type="InterPro" id="IPR036775">
    <property type="entry name" value="DNA_pol_Y-fam_lit_finger_sf"/>
</dbReference>
<keyword evidence="3" id="KW-0238">DNA-binding</keyword>
<dbReference type="GO" id="GO:0003887">
    <property type="term" value="F:DNA-directed DNA polymerase activity"/>
    <property type="evidence" value="ECO:0007669"/>
    <property type="project" value="TreeGrafter"/>
</dbReference>
<dbReference type="OrthoDB" id="9808813at2"/>
<organism evidence="8 9">
    <name type="scientific">Pseudomonas abietaniphila</name>
    <dbReference type="NCBI Taxonomy" id="89065"/>
    <lineage>
        <taxon>Bacteria</taxon>
        <taxon>Pseudomonadati</taxon>
        <taxon>Pseudomonadota</taxon>
        <taxon>Gammaproteobacteria</taxon>
        <taxon>Pseudomonadales</taxon>
        <taxon>Pseudomonadaceae</taxon>
        <taxon>Pseudomonas</taxon>
    </lineage>
</organism>
<evidence type="ECO:0000256" key="3">
    <source>
        <dbReference type="ARBA" id="ARBA00023125"/>
    </source>
</evidence>
<dbReference type="PANTHER" id="PTHR11076">
    <property type="entry name" value="DNA REPAIR POLYMERASE UMUC / TRANSFERASE FAMILY MEMBER"/>
    <property type="match status" value="1"/>
</dbReference>
<dbReference type="Gene3D" id="3.30.70.270">
    <property type="match status" value="1"/>
</dbReference>
<keyword evidence="2" id="KW-0227">DNA damage</keyword>
<dbReference type="Pfam" id="PF00817">
    <property type="entry name" value="IMS"/>
    <property type="match status" value="1"/>
</dbReference>
<evidence type="ECO:0000256" key="2">
    <source>
        <dbReference type="ARBA" id="ARBA00022763"/>
    </source>
</evidence>
<dbReference type="CDD" id="cd01700">
    <property type="entry name" value="PolY_Pol_V_umuC"/>
    <property type="match status" value="1"/>
</dbReference>
<dbReference type="InterPro" id="IPR025188">
    <property type="entry name" value="DUF4113"/>
</dbReference>
<keyword evidence="9" id="KW-1185">Reference proteome</keyword>
<dbReference type="SUPFAM" id="SSF56672">
    <property type="entry name" value="DNA/RNA polymerases"/>
    <property type="match status" value="1"/>
</dbReference>
<evidence type="ECO:0000256" key="1">
    <source>
        <dbReference type="ARBA" id="ARBA00010945"/>
    </source>
</evidence>
<keyword evidence="6" id="KW-0742">SOS response</keyword>
<proteinExistence type="inferred from homology"/>
<dbReference type="GO" id="GO:0006281">
    <property type="term" value="P:DNA repair"/>
    <property type="evidence" value="ECO:0007669"/>
    <property type="project" value="UniProtKB-KW"/>
</dbReference>
<dbReference type="Pfam" id="PF11799">
    <property type="entry name" value="IMS_C"/>
    <property type="match status" value="1"/>
</dbReference>
<dbReference type="AlphaFoldDB" id="A0A1G8TZW7"/>
<evidence type="ECO:0000313" key="8">
    <source>
        <dbReference type="EMBL" id="SDJ47088.1"/>
    </source>
</evidence>
<dbReference type="EMBL" id="FNCO01000031">
    <property type="protein sequence ID" value="SDJ47088.1"/>
    <property type="molecule type" value="Genomic_DNA"/>
</dbReference>
<dbReference type="STRING" id="89065.SAMN05216605_13134"/>
<reference evidence="9" key="1">
    <citation type="submission" date="2016-10" db="EMBL/GenBank/DDBJ databases">
        <authorList>
            <person name="Varghese N."/>
            <person name="Submissions S."/>
        </authorList>
    </citation>
    <scope>NUCLEOTIDE SEQUENCE [LARGE SCALE GENOMIC DNA]</scope>
    <source>
        <strain evidence="9">ATCC 700689</strain>
    </source>
</reference>
<dbReference type="SUPFAM" id="SSF100879">
    <property type="entry name" value="Lesion bypass DNA polymerase (Y-family), little finger domain"/>
    <property type="match status" value="1"/>
</dbReference>
<evidence type="ECO:0000256" key="6">
    <source>
        <dbReference type="ARBA" id="ARBA00023236"/>
    </source>
</evidence>
<dbReference type="InterPro" id="IPR043128">
    <property type="entry name" value="Rev_trsase/Diguanyl_cyclase"/>
</dbReference>
<dbReference type="Gene3D" id="1.10.150.20">
    <property type="entry name" value="5' to 3' exonuclease, C-terminal subdomain"/>
    <property type="match status" value="1"/>
</dbReference>
<dbReference type="InterPro" id="IPR050116">
    <property type="entry name" value="DNA_polymerase-Y"/>
</dbReference>
<comment type="similarity">
    <text evidence="1">Belongs to the DNA polymerase type-Y family.</text>
</comment>
<gene>
    <name evidence="8" type="ORF">SAMN05216605_13134</name>
</gene>
<feature type="domain" description="UmuC" evidence="7">
    <location>
        <begin position="33"/>
        <end position="140"/>
    </location>
</feature>
<dbReference type="GO" id="GO:0003684">
    <property type="term" value="F:damaged DNA binding"/>
    <property type="evidence" value="ECO:0007669"/>
    <property type="project" value="InterPro"/>
</dbReference>
<name>A0A1G8TZW7_9PSED</name>
<feature type="non-terminal residue" evidence="8">
    <location>
        <position position="1"/>
    </location>
</feature>
<dbReference type="PROSITE" id="PS50173">
    <property type="entry name" value="UMUC"/>
    <property type="match status" value="1"/>
</dbReference>
<evidence type="ECO:0000259" key="7">
    <source>
        <dbReference type="PROSITE" id="PS50173"/>
    </source>
</evidence>
<dbReference type="InterPro" id="IPR043502">
    <property type="entry name" value="DNA/RNA_pol_sf"/>
</dbReference>
<evidence type="ECO:0000256" key="5">
    <source>
        <dbReference type="ARBA" id="ARBA00023204"/>
    </source>
</evidence>
<dbReference type="GO" id="GO:0005829">
    <property type="term" value="C:cytosol"/>
    <property type="evidence" value="ECO:0007669"/>
    <property type="project" value="TreeGrafter"/>
</dbReference>
<dbReference type="PANTHER" id="PTHR11076:SF34">
    <property type="entry name" value="PROTEIN UMUC"/>
    <property type="match status" value="1"/>
</dbReference>
<dbReference type="InterPro" id="IPR017961">
    <property type="entry name" value="DNA_pol_Y-fam_little_finger"/>
</dbReference>
<dbReference type="GO" id="GO:0042276">
    <property type="term" value="P:error-prone translesion synthesis"/>
    <property type="evidence" value="ECO:0007669"/>
    <property type="project" value="TreeGrafter"/>
</dbReference>
<evidence type="ECO:0000256" key="4">
    <source>
        <dbReference type="ARBA" id="ARBA00023199"/>
    </source>
</evidence>
<accession>A0A1G8TZW7</accession>
<dbReference type="Pfam" id="PF13438">
    <property type="entry name" value="DUF4113"/>
    <property type="match status" value="1"/>
</dbReference>
<dbReference type="GO" id="GO:0009432">
    <property type="term" value="P:SOS response"/>
    <property type="evidence" value="ECO:0007669"/>
    <property type="project" value="UniProtKB-KW"/>
</dbReference>